<evidence type="ECO:0008006" key="9">
    <source>
        <dbReference type="Google" id="ProtNLM"/>
    </source>
</evidence>
<dbReference type="GO" id="GO:0016020">
    <property type="term" value="C:membrane"/>
    <property type="evidence" value="ECO:0007669"/>
    <property type="project" value="UniProtKB-SubCell"/>
</dbReference>
<dbReference type="Pfam" id="PF10317">
    <property type="entry name" value="7TM_GPCR_Srd"/>
    <property type="match status" value="1"/>
</dbReference>
<dbReference type="PANTHER" id="PTHR22945">
    <property type="entry name" value="SERPENTINE RECEPTOR, CLASS D DELTA"/>
    <property type="match status" value="1"/>
</dbReference>
<evidence type="ECO:0000256" key="3">
    <source>
        <dbReference type="ARBA" id="ARBA00022692"/>
    </source>
</evidence>
<keyword evidence="4 6" id="KW-1133">Transmembrane helix</keyword>
<dbReference type="Gene3D" id="1.20.1070.10">
    <property type="entry name" value="Rhodopsin 7-helix transmembrane proteins"/>
    <property type="match status" value="1"/>
</dbReference>
<feature type="transmembrane region" description="Helical" evidence="6">
    <location>
        <begin position="110"/>
        <end position="130"/>
    </location>
</feature>
<feature type="transmembrane region" description="Helical" evidence="6">
    <location>
        <begin position="214"/>
        <end position="236"/>
    </location>
</feature>
<dbReference type="InterPro" id="IPR019421">
    <property type="entry name" value="7TM_GPCR_serpentine_rcpt_Srd"/>
</dbReference>
<comment type="similarity">
    <text evidence="2">Belongs to the nematode receptor-like protein srd family.</text>
</comment>
<gene>
    <name evidence="7" type="ORF">CAMP_LOCUS13921</name>
</gene>
<feature type="transmembrane region" description="Helical" evidence="6">
    <location>
        <begin position="167"/>
        <end position="188"/>
    </location>
</feature>
<evidence type="ECO:0000256" key="6">
    <source>
        <dbReference type="SAM" id="Phobius"/>
    </source>
</evidence>
<evidence type="ECO:0000256" key="2">
    <source>
        <dbReference type="ARBA" id="ARBA00009166"/>
    </source>
</evidence>
<sequence length="306" mass="35218">MNTVLLYLVIFKSPAAIKTYSILIANFAISDLLAAVSSFFVEPRIIPIHNSVIQINYGMCYKTGYIYSCYLGYIISLHLFLHSEFSLLYSFYFRLNILENQKTTHKPSRIILSLCIIYVPSLIFLILLSFGDISYQIDVFESFMKLFPNETGISVEMVTGNMDSKPVAIGMSLFVIAPIFIYTAILLIRNKIIKLLDKSTDHLRKETKSLHRRLLKILTYQAILPMFTVIAVFLFLIEKLLMFYHPLIEYSSTLCLEIIPAISPIVYFWYISPYRRAILKFFGIKKISGIGEENSTENSKAFVIIR</sequence>
<reference evidence="7" key="1">
    <citation type="submission" date="2022-11" db="EMBL/GenBank/DDBJ databases">
        <authorList>
            <person name="Kikuchi T."/>
        </authorList>
    </citation>
    <scope>NUCLEOTIDE SEQUENCE</scope>
    <source>
        <strain evidence="7">PS1010</strain>
    </source>
</reference>
<comment type="subcellular location">
    <subcellularLocation>
        <location evidence="1">Membrane</location>
        <topology evidence="1">Multi-pass membrane protein</topology>
    </subcellularLocation>
</comment>
<proteinExistence type="inferred from homology"/>
<dbReference type="PANTHER" id="PTHR22945:SF101">
    <property type="entry name" value="G_PROTEIN_RECEP_F1_2 DOMAIN-CONTAINING PROTEIN"/>
    <property type="match status" value="1"/>
</dbReference>
<accession>A0A9P1N661</accession>
<evidence type="ECO:0000256" key="4">
    <source>
        <dbReference type="ARBA" id="ARBA00022989"/>
    </source>
</evidence>
<dbReference type="SUPFAM" id="SSF81321">
    <property type="entry name" value="Family A G protein-coupled receptor-like"/>
    <property type="match status" value="1"/>
</dbReference>
<evidence type="ECO:0000313" key="7">
    <source>
        <dbReference type="EMBL" id="CAI5451284.1"/>
    </source>
</evidence>
<comment type="caution">
    <text evidence="7">The sequence shown here is derived from an EMBL/GenBank/DDBJ whole genome shotgun (WGS) entry which is preliminary data.</text>
</comment>
<evidence type="ECO:0000313" key="8">
    <source>
        <dbReference type="Proteomes" id="UP001152747"/>
    </source>
</evidence>
<keyword evidence="8" id="KW-1185">Reference proteome</keyword>
<feature type="transmembrane region" description="Helical" evidence="6">
    <location>
        <begin position="65"/>
        <end position="89"/>
    </location>
</feature>
<evidence type="ECO:0000256" key="5">
    <source>
        <dbReference type="ARBA" id="ARBA00023136"/>
    </source>
</evidence>
<protein>
    <recommendedName>
        <fullName evidence="9">G-protein coupled receptors family 1 profile domain-containing protein</fullName>
    </recommendedName>
</protein>
<evidence type="ECO:0000256" key="1">
    <source>
        <dbReference type="ARBA" id="ARBA00004141"/>
    </source>
</evidence>
<dbReference type="Proteomes" id="UP001152747">
    <property type="component" value="Unassembled WGS sequence"/>
</dbReference>
<organism evidence="7 8">
    <name type="scientific">Caenorhabditis angaria</name>
    <dbReference type="NCBI Taxonomy" id="860376"/>
    <lineage>
        <taxon>Eukaryota</taxon>
        <taxon>Metazoa</taxon>
        <taxon>Ecdysozoa</taxon>
        <taxon>Nematoda</taxon>
        <taxon>Chromadorea</taxon>
        <taxon>Rhabditida</taxon>
        <taxon>Rhabditina</taxon>
        <taxon>Rhabditomorpha</taxon>
        <taxon>Rhabditoidea</taxon>
        <taxon>Rhabditidae</taxon>
        <taxon>Peloderinae</taxon>
        <taxon>Caenorhabditis</taxon>
    </lineage>
</organism>
<keyword evidence="5 6" id="KW-0472">Membrane</keyword>
<dbReference type="AlphaFoldDB" id="A0A9P1N661"/>
<name>A0A9P1N661_9PELO</name>
<dbReference type="EMBL" id="CANHGI010000005">
    <property type="protein sequence ID" value="CAI5451284.1"/>
    <property type="molecule type" value="Genomic_DNA"/>
</dbReference>
<dbReference type="InterPro" id="IPR050920">
    <property type="entry name" value="Nematode_rcpt-like_delta"/>
</dbReference>
<keyword evidence="3 6" id="KW-0812">Transmembrane</keyword>
<feature type="transmembrane region" description="Helical" evidence="6">
    <location>
        <begin position="248"/>
        <end position="270"/>
    </location>
</feature>